<dbReference type="HAMAP" id="MF_00688">
    <property type="entry name" value="Leu_Phe_trans"/>
    <property type="match status" value="1"/>
</dbReference>
<organism evidence="16 17">
    <name type="scientific">Candidatus Methylospira mobilis</name>
    <dbReference type="NCBI Taxonomy" id="1808979"/>
    <lineage>
        <taxon>Bacteria</taxon>
        <taxon>Pseudomonadati</taxon>
        <taxon>Pseudomonadota</taxon>
        <taxon>Gammaproteobacteria</taxon>
        <taxon>Methylococcales</taxon>
        <taxon>Methylococcaceae</taxon>
        <taxon>Candidatus Methylospira</taxon>
    </lineage>
</organism>
<sequence>MPASLDPHNPYQPFPDIRMALAEPNGLLAVGGCLSPVRLLNAYRHGIFPWYGNDDPILWWSPDPRWVIHPEDYKPARSLAKQMRRGDFSFSHDRAFEHVLQGCAAPRPGVAGTWITPEMQAAYQELYRKGFAHSFEAWQGGKLMGGLYGVTLGRAFFGESMFHRVSNASKAVFAYAMTCLAAWGYKLVDCQVYSAHLESLGAEAISRTDFAGKLYVACRHEPLASAWEQESGA</sequence>
<evidence type="ECO:0000256" key="1">
    <source>
        <dbReference type="ARBA" id="ARBA00004496"/>
    </source>
</evidence>
<evidence type="ECO:0000313" key="16">
    <source>
        <dbReference type="EMBL" id="QFY42880.1"/>
    </source>
</evidence>
<comment type="catalytic activity">
    <reaction evidence="7 15">
        <text>N-terminal L-lysyl-[protein] + L-leucyl-tRNA(Leu) = N-terminal L-leucyl-L-lysyl-[protein] + tRNA(Leu) + H(+)</text>
        <dbReference type="Rhea" id="RHEA:12340"/>
        <dbReference type="Rhea" id="RHEA-COMP:9613"/>
        <dbReference type="Rhea" id="RHEA-COMP:9622"/>
        <dbReference type="Rhea" id="RHEA-COMP:12670"/>
        <dbReference type="Rhea" id="RHEA-COMP:12671"/>
        <dbReference type="ChEBI" id="CHEBI:15378"/>
        <dbReference type="ChEBI" id="CHEBI:65249"/>
        <dbReference type="ChEBI" id="CHEBI:78442"/>
        <dbReference type="ChEBI" id="CHEBI:78494"/>
        <dbReference type="ChEBI" id="CHEBI:133043"/>
        <dbReference type="EC" id="2.3.2.6"/>
    </reaction>
</comment>
<evidence type="ECO:0000256" key="12">
    <source>
        <dbReference type="ARBA" id="ARBA00077136"/>
    </source>
</evidence>
<dbReference type="SUPFAM" id="SSF55729">
    <property type="entry name" value="Acyl-CoA N-acyltransferases (Nat)"/>
    <property type="match status" value="1"/>
</dbReference>
<evidence type="ECO:0000313" key="17">
    <source>
        <dbReference type="Proteomes" id="UP000325755"/>
    </source>
</evidence>
<dbReference type="EMBL" id="CP044205">
    <property type="protein sequence ID" value="QFY42880.1"/>
    <property type="molecule type" value="Genomic_DNA"/>
</dbReference>
<dbReference type="RefSeq" id="WP_153248870.1">
    <property type="nucleotide sequence ID" value="NZ_CP044205.1"/>
</dbReference>
<evidence type="ECO:0000256" key="9">
    <source>
        <dbReference type="ARBA" id="ARBA00061535"/>
    </source>
</evidence>
<evidence type="ECO:0000256" key="8">
    <source>
        <dbReference type="ARBA" id="ARBA00054043"/>
    </source>
</evidence>
<keyword evidence="2 15" id="KW-0963">Cytoplasm</keyword>
<dbReference type="Gene3D" id="3.40.630.70">
    <property type="entry name" value="Leucyl/phenylalanyl-tRNA-protein transferase, C-terminal domain"/>
    <property type="match status" value="1"/>
</dbReference>
<dbReference type="InterPro" id="IPR042203">
    <property type="entry name" value="Leu/Phe-tRNA_Trfase_C"/>
</dbReference>
<evidence type="ECO:0000256" key="6">
    <source>
        <dbReference type="ARBA" id="ARBA00050652"/>
    </source>
</evidence>
<dbReference type="InterPro" id="IPR004616">
    <property type="entry name" value="Leu/Phe-tRNA_Trfase"/>
</dbReference>
<name>A0A5Q0BGE5_9GAMM</name>
<evidence type="ECO:0000256" key="3">
    <source>
        <dbReference type="ARBA" id="ARBA00022679"/>
    </source>
</evidence>
<dbReference type="InterPro" id="IPR016181">
    <property type="entry name" value="Acyl_CoA_acyltransferase"/>
</dbReference>
<evidence type="ECO:0000256" key="15">
    <source>
        <dbReference type="HAMAP-Rule" id="MF_00688"/>
    </source>
</evidence>
<comment type="catalytic activity">
    <reaction evidence="6 15">
        <text>N-terminal L-arginyl-[protein] + L-leucyl-tRNA(Leu) = N-terminal L-leucyl-L-arginyl-[protein] + tRNA(Leu) + H(+)</text>
        <dbReference type="Rhea" id="RHEA:50416"/>
        <dbReference type="Rhea" id="RHEA-COMP:9613"/>
        <dbReference type="Rhea" id="RHEA-COMP:9622"/>
        <dbReference type="Rhea" id="RHEA-COMP:12672"/>
        <dbReference type="Rhea" id="RHEA-COMP:12673"/>
        <dbReference type="ChEBI" id="CHEBI:15378"/>
        <dbReference type="ChEBI" id="CHEBI:64719"/>
        <dbReference type="ChEBI" id="CHEBI:78442"/>
        <dbReference type="ChEBI" id="CHEBI:78494"/>
        <dbReference type="ChEBI" id="CHEBI:133044"/>
        <dbReference type="EC" id="2.3.2.6"/>
    </reaction>
</comment>
<dbReference type="PANTHER" id="PTHR30098">
    <property type="entry name" value="LEUCYL/PHENYLALANYL-TRNA--PROTEIN TRANSFERASE"/>
    <property type="match status" value="1"/>
</dbReference>
<protein>
    <recommendedName>
        <fullName evidence="11 15">Leucyl/phenylalanyl-tRNA--protein transferase</fullName>
        <ecNumber evidence="10 15">2.3.2.6</ecNumber>
    </recommendedName>
    <alternativeName>
        <fullName evidence="12 15">L/F-transferase</fullName>
    </alternativeName>
    <alternativeName>
        <fullName evidence="13 15">Leucyltransferase</fullName>
    </alternativeName>
    <alternativeName>
        <fullName evidence="14 15">Phenyalanyltransferase</fullName>
    </alternativeName>
</protein>
<comment type="catalytic activity">
    <reaction evidence="5 15">
        <text>L-phenylalanyl-tRNA(Phe) + an N-terminal L-alpha-aminoacyl-[protein] = an N-terminal L-phenylalanyl-L-alpha-aminoacyl-[protein] + tRNA(Phe)</text>
        <dbReference type="Rhea" id="RHEA:43632"/>
        <dbReference type="Rhea" id="RHEA-COMP:9668"/>
        <dbReference type="Rhea" id="RHEA-COMP:9699"/>
        <dbReference type="Rhea" id="RHEA-COMP:10636"/>
        <dbReference type="Rhea" id="RHEA-COMP:10637"/>
        <dbReference type="ChEBI" id="CHEBI:78442"/>
        <dbReference type="ChEBI" id="CHEBI:78531"/>
        <dbReference type="ChEBI" id="CHEBI:78597"/>
        <dbReference type="ChEBI" id="CHEBI:83561"/>
        <dbReference type="EC" id="2.3.2.6"/>
    </reaction>
</comment>
<dbReference type="InParanoid" id="A0A5Q0BGE5"/>
<dbReference type="PANTHER" id="PTHR30098:SF2">
    <property type="entry name" value="LEUCYL_PHENYLALANYL-TRNA--PROTEIN TRANSFERASE"/>
    <property type="match status" value="1"/>
</dbReference>
<evidence type="ECO:0000256" key="5">
    <source>
        <dbReference type="ARBA" id="ARBA00050607"/>
    </source>
</evidence>
<proteinExistence type="inferred from homology"/>
<dbReference type="NCBIfam" id="TIGR00667">
    <property type="entry name" value="aat"/>
    <property type="match status" value="1"/>
</dbReference>
<gene>
    <name evidence="15" type="primary">aat</name>
    <name evidence="16" type="ORF">F6R98_09865</name>
</gene>
<dbReference type="GO" id="GO:0030163">
    <property type="term" value="P:protein catabolic process"/>
    <property type="evidence" value="ECO:0007669"/>
    <property type="project" value="UniProtKB-UniRule"/>
</dbReference>
<dbReference type="GO" id="GO:0008914">
    <property type="term" value="F:leucyl-tRNA--protein transferase activity"/>
    <property type="evidence" value="ECO:0007669"/>
    <property type="project" value="UniProtKB-UniRule"/>
</dbReference>
<dbReference type="FunFam" id="3.30.70.3550:FF:000001">
    <property type="entry name" value="Leucyl/phenylalanyl-tRNA--protein transferase"/>
    <property type="match status" value="1"/>
</dbReference>
<dbReference type="FunCoup" id="A0A5Q0BGE5">
    <property type="interactions" value="296"/>
</dbReference>
<dbReference type="Proteomes" id="UP000325755">
    <property type="component" value="Chromosome"/>
</dbReference>
<evidence type="ECO:0000256" key="13">
    <source>
        <dbReference type="ARBA" id="ARBA00077165"/>
    </source>
</evidence>
<dbReference type="Gene3D" id="3.30.70.3550">
    <property type="entry name" value="Leucyl/phenylalanyl-tRNA-protein transferase, N-terminal domain"/>
    <property type="match status" value="1"/>
</dbReference>
<keyword evidence="17" id="KW-1185">Reference proteome</keyword>
<dbReference type="OrthoDB" id="9790282at2"/>
<comment type="function">
    <text evidence="8 15">Functions in the N-end rule pathway of protein degradation where it conjugates Leu, Phe and, less efficiently, Met from aminoacyl-tRNAs to the N-termini of proteins containing an N-terminal arginine or lysine.</text>
</comment>
<keyword evidence="4 15" id="KW-0012">Acyltransferase</keyword>
<dbReference type="GO" id="GO:0005737">
    <property type="term" value="C:cytoplasm"/>
    <property type="evidence" value="ECO:0007669"/>
    <property type="project" value="UniProtKB-SubCell"/>
</dbReference>
<keyword evidence="3 15" id="KW-0808">Transferase</keyword>
<dbReference type="KEGG" id="mmob:F6R98_09865"/>
<dbReference type="EC" id="2.3.2.6" evidence="10 15"/>
<dbReference type="AlphaFoldDB" id="A0A5Q0BGE5"/>
<reference evidence="16 17" key="1">
    <citation type="submission" date="2019-09" db="EMBL/GenBank/DDBJ databases">
        <title>Ecophysiology of the spiral-shaped methanotroph Methylospira mobilis as revealed by the complete genome sequence.</title>
        <authorList>
            <person name="Oshkin I.Y."/>
            <person name="Dedysh S.N."/>
            <person name="Miroshnikov K."/>
            <person name="Danilova O.V."/>
            <person name="Hakobyan A."/>
            <person name="Liesack W."/>
        </authorList>
    </citation>
    <scope>NUCLEOTIDE SEQUENCE [LARGE SCALE GENOMIC DNA]</scope>
    <source>
        <strain evidence="16 17">Shm1</strain>
    </source>
</reference>
<accession>A0A5Q0BGE5</accession>
<evidence type="ECO:0000256" key="4">
    <source>
        <dbReference type="ARBA" id="ARBA00023315"/>
    </source>
</evidence>
<dbReference type="InterPro" id="IPR042221">
    <property type="entry name" value="Leu/Phe-tRNA_Trfase_N"/>
</dbReference>
<evidence type="ECO:0000256" key="2">
    <source>
        <dbReference type="ARBA" id="ARBA00022490"/>
    </source>
</evidence>
<evidence type="ECO:0000256" key="7">
    <source>
        <dbReference type="ARBA" id="ARBA00051538"/>
    </source>
</evidence>
<comment type="similarity">
    <text evidence="9 15">Belongs to the L/F-transferase family.</text>
</comment>
<comment type="subcellular location">
    <subcellularLocation>
        <location evidence="1 15">Cytoplasm</location>
    </subcellularLocation>
</comment>
<evidence type="ECO:0000256" key="14">
    <source>
        <dbReference type="ARBA" id="ARBA00083640"/>
    </source>
</evidence>
<evidence type="ECO:0000256" key="11">
    <source>
        <dbReference type="ARBA" id="ARBA00074372"/>
    </source>
</evidence>
<dbReference type="Pfam" id="PF03588">
    <property type="entry name" value="Leu_Phe_trans"/>
    <property type="match status" value="1"/>
</dbReference>
<evidence type="ECO:0000256" key="10">
    <source>
        <dbReference type="ARBA" id="ARBA00066767"/>
    </source>
</evidence>